<dbReference type="SUPFAM" id="SSF55729">
    <property type="entry name" value="Acyl-CoA N-acyltransferases (Nat)"/>
    <property type="match status" value="1"/>
</dbReference>
<comment type="similarity">
    <text evidence="2">Belongs to the acetyltransferase family. GCN5 subfamily.</text>
</comment>
<dbReference type="PANTHER" id="PTHR45750:SF3">
    <property type="entry name" value="HISTONE ACETYLTRANSFERASE"/>
    <property type="match status" value="1"/>
</dbReference>
<evidence type="ECO:0000256" key="5">
    <source>
        <dbReference type="ARBA" id="ARBA00023242"/>
    </source>
</evidence>
<dbReference type="InterPro" id="IPR036427">
    <property type="entry name" value="Bromodomain-like_sf"/>
</dbReference>
<dbReference type="PROSITE" id="PS50014">
    <property type="entry name" value="BROMODOMAIN_2"/>
    <property type="match status" value="1"/>
</dbReference>
<gene>
    <name evidence="10" type="ORF">BN1204_018170</name>
</gene>
<dbReference type="Pfam" id="PF00583">
    <property type="entry name" value="Acetyltransf_1"/>
    <property type="match status" value="1"/>
</dbReference>
<feature type="region of interest" description="Disordered" evidence="7">
    <location>
        <begin position="1"/>
        <end position="220"/>
    </location>
</feature>
<dbReference type="PANTHER" id="PTHR45750">
    <property type="entry name" value="GH11602P"/>
    <property type="match status" value="1"/>
</dbReference>
<dbReference type="GO" id="GO:0010484">
    <property type="term" value="F:histone H3 acetyltransferase activity"/>
    <property type="evidence" value="ECO:0007669"/>
    <property type="project" value="TreeGrafter"/>
</dbReference>
<evidence type="ECO:0000256" key="2">
    <source>
        <dbReference type="ARBA" id="ARBA00008607"/>
    </source>
</evidence>
<dbReference type="Pfam" id="PF00439">
    <property type="entry name" value="Bromodomain"/>
    <property type="match status" value="1"/>
</dbReference>
<feature type="domain" description="Bromo" evidence="8">
    <location>
        <begin position="940"/>
        <end position="1010"/>
    </location>
</feature>
<keyword evidence="3 6" id="KW-0103">Bromodomain</keyword>
<dbReference type="SUPFAM" id="SSF47370">
    <property type="entry name" value="Bromodomain"/>
    <property type="match status" value="1"/>
</dbReference>
<evidence type="ECO:0000256" key="6">
    <source>
        <dbReference type="PROSITE-ProRule" id="PRU00035"/>
    </source>
</evidence>
<dbReference type="Gene3D" id="3.40.630.30">
    <property type="match status" value="1"/>
</dbReference>
<dbReference type="CDD" id="cd05509">
    <property type="entry name" value="Bromo_gcn5_like"/>
    <property type="match status" value="1"/>
</dbReference>
<dbReference type="SMART" id="SM00297">
    <property type="entry name" value="BROMO"/>
    <property type="match status" value="1"/>
</dbReference>
<dbReference type="EMBL" id="LN714480">
    <property type="protein sequence ID" value="CEL65988.1"/>
    <property type="molecule type" value="Genomic_DNA"/>
</dbReference>
<dbReference type="InterPro" id="IPR037800">
    <property type="entry name" value="GCN5"/>
</dbReference>
<feature type="region of interest" description="Disordered" evidence="7">
    <location>
        <begin position="348"/>
        <end position="390"/>
    </location>
</feature>
<feature type="region of interest" description="Disordered" evidence="7">
    <location>
        <begin position="1038"/>
        <end position="1068"/>
    </location>
</feature>
<dbReference type="GO" id="GO:0000123">
    <property type="term" value="C:histone acetyltransferase complex"/>
    <property type="evidence" value="ECO:0007669"/>
    <property type="project" value="TreeGrafter"/>
</dbReference>
<proteinExistence type="inferred from homology"/>
<keyword evidence="5" id="KW-0539">Nucleus</keyword>
<feature type="compositionally biased region" description="Basic and acidic residues" evidence="7">
    <location>
        <begin position="355"/>
        <end position="366"/>
    </location>
</feature>
<feature type="region of interest" description="Disordered" evidence="7">
    <location>
        <begin position="456"/>
        <end position="496"/>
    </location>
</feature>
<dbReference type="InterPro" id="IPR001487">
    <property type="entry name" value="Bromodomain"/>
</dbReference>
<evidence type="ECO:0000256" key="7">
    <source>
        <dbReference type="SAM" id="MobiDB-lite"/>
    </source>
</evidence>
<feature type="compositionally biased region" description="Basic and acidic residues" evidence="7">
    <location>
        <begin position="137"/>
        <end position="162"/>
    </location>
</feature>
<protein>
    <submittedName>
        <fullName evidence="10">Bromodomain containing protein, related</fullName>
    </submittedName>
</protein>
<comment type="subcellular location">
    <subcellularLocation>
        <location evidence="1">Nucleus</location>
    </subcellularLocation>
</comment>
<feature type="compositionally biased region" description="Polar residues" evidence="7">
    <location>
        <begin position="1043"/>
        <end position="1059"/>
    </location>
</feature>
<feature type="compositionally biased region" description="Low complexity" evidence="7">
    <location>
        <begin position="192"/>
        <end position="208"/>
    </location>
</feature>
<feature type="compositionally biased region" description="Basic and acidic residues" evidence="7">
    <location>
        <begin position="474"/>
        <end position="487"/>
    </location>
</feature>
<feature type="domain" description="N-acetyltransferase" evidence="9">
    <location>
        <begin position="670"/>
        <end position="823"/>
    </location>
</feature>
<feature type="compositionally biased region" description="Polar residues" evidence="7">
    <location>
        <begin position="47"/>
        <end position="73"/>
    </location>
</feature>
<dbReference type="Gene3D" id="1.20.920.10">
    <property type="entry name" value="Bromodomain-like"/>
    <property type="match status" value="1"/>
</dbReference>
<feature type="compositionally biased region" description="Basic and acidic residues" evidence="7">
    <location>
        <begin position="98"/>
        <end position="115"/>
    </location>
</feature>
<dbReference type="GO" id="GO:0005634">
    <property type="term" value="C:nucleus"/>
    <property type="evidence" value="ECO:0007669"/>
    <property type="project" value="UniProtKB-SubCell"/>
</dbReference>
<evidence type="ECO:0000313" key="10">
    <source>
        <dbReference type="EMBL" id="CEL65988.1"/>
    </source>
</evidence>
<feature type="compositionally biased region" description="Low complexity" evidence="7">
    <location>
        <begin position="30"/>
        <end position="40"/>
    </location>
</feature>
<evidence type="ECO:0000256" key="3">
    <source>
        <dbReference type="ARBA" id="ARBA00023117"/>
    </source>
</evidence>
<evidence type="ECO:0000259" key="9">
    <source>
        <dbReference type="PROSITE" id="PS51186"/>
    </source>
</evidence>
<dbReference type="GO" id="GO:0045944">
    <property type="term" value="P:positive regulation of transcription by RNA polymerase II"/>
    <property type="evidence" value="ECO:0007669"/>
    <property type="project" value="TreeGrafter"/>
</dbReference>
<dbReference type="CDD" id="cd04301">
    <property type="entry name" value="NAT_SF"/>
    <property type="match status" value="1"/>
</dbReference>
<evidence type="ECO:0000256" key="4">
    <source>
        <dbReference type="ARBA" id="ARBA00023159"/>
    </source>
</evidence>
<dbReference type="InterPro" id="IPR016181">
    <property type="entry name" value="Acyl_CoA_acyltransferase"/>
</dbReference>
<evidence type="ECO:0000259" key="8">
    <source>
        <dbReference type="PROSITE" id="PS50014"/>
    </source>
</evidence>
<dbReference type="InterPro" id="IPR000182">
    <property type="entry name" value="GNAT_dom"/>
</dbReference>
<dbReference type="PROSITE" id="PS51186">
    <property type="entry name" value="GNAT"/>
    <property type="match status" value="1"/>
</dbReference>
<dbReference type="AlphaFoldDB" id="A0A0F7U843"/>
<organism evidence="10">
    <name type="scientific">Neospora caninum (strain Liverpool)</name>
    <dbReference type="NCBI Taxonomy" id="572307"/>
    <lineage>
        <taxon>Eukaryota</taxon>
        <taxon>Sar</taxon>
        <taxon>Alveolata</taxon>
        <taxon>Apicomplexa</taxon>
        <taxon>Conoidasida</taxon>
        <taxon>Coccidia</taxon>
        <taxon>Eucoccidiorida</taxon>
        <taxon>Eimeriorina</taxon>
        <taxon>Sarcocystidae</taxon>
        <taxon>Neospora</taxon>
    </lineage>
</organism>
<evidence type="ECO:0000256" key="1">
    <source>
        <dbReference type="ARBA" id="ARBA00004123"/>
    </source>
</evidence>
<dbReference type="PRINTS" id="PR00503">
    <property type="entry name" value="BROMODOMAIN"/>
</dbReference>
<sequence>MTSSEGLRNAPGGSGETNGASRLSEDSSHSWESQSASLSSPHRVRFSSANQSAGVVSPTSASPSGPLSASRSPHASPLRGAEGEASPRGSLQLSGDARGAKESEETGNSERRRSSEGSPTKAETPLSPLCKSSGEAGDTHSRAAGEKDSQEREAASPRKGDEDSGTSPSTLAAKTSRRASHTDTSEVPPASPAASRVVPSSSAPRAPVMPSEGVAGVSPPGGPTFGGVSVPGLPRVGPTPLSPGFLFPAVVSSLPLNASIGDIALRLVKEILQPVLSRDIPVDPPSPFHFTANGMAKALELSPVSFPPAYAASLRSAYAQMGTAGSCFYCVSAPCVCGAFAPPLHPTRAPARPVPESKKRGRDSDKASAVSKMGETPDARGCHTGGAKDASARAFSTNSPAFQDNLRQMCLFYPYSSVPPPKLIDTRYLCLFLSASADLPLGGFAAGRGLSPFFGPDAGDGANPGRGGAPISHRNGEQDREKLRDSGDDFFPGFGDPKDRTEMTGVEIEKGFPDHARIGWELVEEVAASLEAIFNTIQMDTVEDRRDALTVPDEFYAQNYWEWRQFLLDKAPTGASVSRTFGRSLLRSLLLASPGTIAKDLQRTPISFAAGILFFRLCEEVGIEPETRHVLWRTVASSQPELRSRLVSESGLGFLCRDLGSAKEEEAGLITFKCVTNDRQPFSSRALVTVKNIFSRQLPKMPREYIVRLVFDRNHYTFCLNKEDTIIGGCCFRPYFQQKFAEIAFLAVTSTEQVKGYGTRLMNHLKEHVKKSGIEYFLTYADNFAVGYFRKQGFTQKISMPRERWYGYIKDYEGGTLMECYINPRINYLRLSEMLHDQQQVIKRATVSLKPLAVYPGLDFWKKNPGQTLSPSQIPGLLQCGWCPGEGAPRAGVDGKGTPDADRALGATGGADGAGGAGFGGQGYMRPLHDQIMDILDALGKHHSAWPFLKPVSREEAPDYYDVILQPTDISTMKKKCKKKHYTTAQMFADEVQLMFKNCRQYNHQQTIYYKYANELDKFVTPKIQALKQAFQQQQKQLAASEANRSAKNVGTQPITTHGNHGPGDEGSVAAKHAFF</sequence>
<keyword evidence="4" id="KW-0010">Activator</keyword>
<accession>A0A0F7U843</accession>
<reference evidence="10" key="1">
    <citation type="journal article" date="2015" name="PLoS ONE">
        <title>Comprehensive Evaluation of Toxoplasma gondii VEG and Neospora caninum LIV Genomes with Tachyzoite Stage Transcriptome and Proteome Defines Novel Transcript Features.</title>
        <authorList>
            <person name="Ramaprasad A."/>
            <person name="Mourier T."/>
            <person name="Naeem R."/>
            <person name="Malas T.B."/>
            <person name="Moussa E."/>
            <person name="Panigrahi A."/>
            <person name="Vermont S.J."/>
            <person name="Otto T.D."/>
            <person name="Wastling J."/>
            <person name="Pain A."/>
        </authorList>
    </citation>
    <scope>NUCLEOTIDE SEQUENCE</scope>
    <source>
        <strain evidence="10">Liverpool</strain>
    </source>
</reference>
<name>A0A0F7U843_NEOCL</name>